<dbReference type="GO" id="GO:0006506">
    <property type="term" value="P:GPI anchor biosynthetic process"/>
    <property type="evidence" value="ECO:0007669"/>
    <property type="project" value="UniProtKB-KW"/>
</dbReference>
<keyword evidence="14" id="KW-1185">Reference proteome</keyword>
<evidence type="ECO:0000256" key="2">
    <source>
        <dbReference type="ARBA" id="ARBA00004687"/>
    </source>
</evidence>
<sequence>MAEEQKKKLCRFWIWALSSVAFRLILISFPGNLNLSSRPEVSTPLTSIRRLAEGYWLKQASMSPYAGSMYHGSPLLLSVLGPLTVQRIKGQPSHLFSSLVFVIADILSAMLLRGIGQKLQMAYGLNARLLGFLKSSRDRVILPCGDIAALVYLWNPFTIVSCVGLSTSPIENLAVILALFGAVTRRVPLAAFGLVIATHLSLYPATLTIPIIFLLGYGLDAPPIKLFLQTRSVENEETSTSTVSKQAKLKQTTRIPFLWKTVAHFLFWVLLWSLYVLVLCALSLNKYGGLEEMFKRTYGFILSIEDLSPNIGVFWYFFAEVFDFFRNFFLIVFHVNILFMLLPLAIRLKHRPCFLAFIYLAISSILKSYPSVGDSALYLSLWALFVNELIDMKFSFFLFCGYLGISLLSPVMHNLWIWRGTGNANFYFGNAIGYACFQIVFVVESVSAMLNHDRALKRSNSNHRENVGSLHGFMHKYLKHMVLSLFGHESLKKMLPEIEQSACNKLDLWSTQNSIELKDSVASLIFDLTAKKLISHDTEKSSENLREYFVAFIHGLISFPIDIPGTAYHKCLKGRESAMEMLRNMLQERCEKPRENPSDFFDYVIKELKKEGTILTEAIALDLMFALLFASFETTSLSLTLAIKFLSDNPSVLKRLTEEHQAILRNREDADSGLTWKEYKSMTYTFHVYDQFINETVRLANIAPAIFRKTLRDIKYKNYIIPANWAVMVCPPAIHLNPNIYEDPLVFNPSRWEGSETTNASKNFMAFGGGMRFCIGADFSKVQTAVFLHSLVTKYRREEISGGNILRTPGLQFPNGYHVKLKKKEI</sequence>
<dbReference type="Proteomes" id="UP000682877">
    <property type="component" value="Chromosome 2"/>
</dbReference>
<feature type="transmembrane region" description="Helical" evidence="12">
    <location>
        <begin position="192"/>
        <end position="219"/>
    </location>
</feature>
<evidence type="ECO:0000256" key="4">
    <source>
        <dbReference type="ARBA" id="ARBA00022502"/>
    </source>
</evidence>
<keyword evidence="5 12" id="KW-0812">Transmembrane</keyword>
<comment type="similarity">
    <text evidence="3">Belongs to the PIGU family.</text>
</comment>
<keyword evidence="4" id="KW-0337">GPI-anchor biosynthesis</keyword>
<feature type="transmembrane region" description="Helical" evidence="12">
    <location>
        <begin position="12"/>
        <end position="29"/>
    </location>
</feature>
<dbReference type="AlphaFoldDB" id="A0A8S1ZL38"/>
<keyword evidence="7" id="KW-0256">Endoplasmic reticulum</keyword>
<gene>
    <name evidence="13" type="ORF">AARE701A_LOCUS4097</name>
</gene>
<evidence type="ECO:0000313" key="14">
    <source>
        <dbReference type="Proteomes" id="UP000682877"/>
    </source>
</evidence>
<evidence type="ECO:0000256" key="12">
    <source>
        <dbReference type="SAM" id="Phobius"/>
    </source>
</evidence>
<evidence type="ECO:0000256" key="9">
    <source>
        <dbReference type="ARBA" id="ARBA00023004"/>
    </source>
</evidence>
<dbReference type="PRINTS" id="PR00465">
    <property type="entry name" value="EP450IV"/>
</dbReference>
<comment type="pathway">
    <text evidence="2">Glycolipid biosynthesis; glycosylphosphatidylinositol-anchor biosynthesis.</text>
</comment>
<dbReference type="Gene3D" id="1.10.630.10">
    <property type="entry name" value="Cytochrome P450"/>
    <property type="match status" value="1"/>
</dbReference>
<accession>A0A8S1ZL38</accession>
<dbReference type="InterPro" id="IPR017972">
    <property type="entry name" value="Cyt_P450_CS"/>
</dbReference>
<reference evidence="13" key="1">
    <citation type="submission" date="2021-01" db="EMBL/GenBank/DDBJ databases">
        <authorList>
            <person name="Bezrukov I."/>
        </authorList>
    </citation>
    <scope>NUCLEOTIDE SEQUENCE</scope>
</reference>
<feature type="transmembrane region" description="Helical" evidence="12">
    <location>
        <begin position="431"/>
        <end position="450"/>
    </location>
</feature>
<dbReference type="EMBL" id="LR999452">
    <property type="protein sequence ID" value="CAE5962340.1"/>
    <property type="molecule type" value="Genomic_DNA"/>
</dbReference>
<dbReference type="GO" id="GO:0016705">
    <property type="term" value="F:oxidoreductase activity, acting on paired donors, with incorporation or reduction of molecular oxygen"/>
    <property type="evidence" value="ECO:0007669"/>
    <property type="project" value="InterPro"/>
</dbReference>
<dbReference type="GO" id="GO:0005506">
    <property type="term" value="F:iron ion binding"/>
    <property type="evidence" value="ECO:0007669"/>
    <property type="project" value="InterPro"/>
</dbReference>
<feature type="transmembrane region" description="Helical" evidence="12">
    <location>
        <begin position="157"/>
        <end position="180"/>
    </location>
</feature>
<dbReference type="PANTHER" id="PTHR13121:SF0">
    <property type="entry name" value="PHOSPHATIDYLINOSITOL GLYCAN ANCHOR BIOSYNTHESIS CLASS U PROTEIN"/>
    <property type="match status" value="1"/>
</dbReference>
<comment type="subcellular location">
    <subcellularLocation>
        <location evidence="1">Endoplasmic reticulum membrane</location>
        <topology evidence="1">Multi-pass membrane protein</topology>
    </subcellularLocation>
</comment>
<feature type="transmembrane region" description="Helical" evidence="12">
    <location>
        <begin position="397"/>
        <end position="419"/>
    </location>
</feature>
<evidence type="ECO:0000256" key="5">
    <source>
        <dbReference type="ARBA" id="ARBA00022692"/>
    </source>
</evidence>
<proteinExistence type="inferred from homology"/>
<dbReference type="PRINTS" id="PR00385">
    <property type="entry name" value="P450"/>
</dbReference>
<feature type="transmembrane region" description="Helical" evidence="12">
    <location>
        <begin position="353"/>
        <end position="369"/>
    </location>
</feature>
<keyword evidence="8 12" id="KW-1133">Transmembrane helix</keyword>
<evidence type="ECO:0000256" key="7">
    <source>
        <dbReference type="ARBA" id="ARBA00022824"/>
    </source>
</evidence>
<feature type="transmembrane region" description="Helical" evidence="12">
    <location>
        <begin position="95"/>
        <end position="115"/>
    </location>
</feature>
<dbReference type="GO" id="GO:0020037">
    <property type="term" value="F:heme binding"/>
    <property type="evidence" value="ECO:0007669"/>
    <property type="project" value="InterPro"/>
</dbReference>
<keyword evidence="9 11" id="KW-0408">Iron</keyword>
<dbReference type="InterPro" id="IPR001128">
    <property type="entry name" value="Cyt_P450"/>
</dbReference>
<protein>
    <submittedName>
        <fullName evidence="13">Uncharacterized protein</fullName>
    </submittedName>
</protein>
<dbReference type="GO" id="GO:0004497">
    <property type="term" value="F:monooxygenase activity"/>
    <property type="evidence" value="ECO:0007669"/>
    <property type="project" value="InterPro"/>
</dbReference>
<dbReference type="Pfam" id="PF06728">
    <property type="entry name" value="PIG-U"/>
    <property type="match status" value="1"/>
</dbReference>
<feature type="transmembrane region" description="Helical" evidence="12">
    <location>
        <begin position="297"/>
        <end position="318"/>
    </location>
</feature>
<comment type="cofactor">
    <cofactor evidence="11">
        <name>heme</name>
        <dbReference type="ChEBI" id="CHEBI:30413"/>
    </cofactor>
</comment>
<dbReference type="GO" id="GO:0042765">
    <property type="term" value="C:GPI-anchor transamidase complex"/>
    <property type="evidence" value="ECO:0007669"/>
    <property type="project" value="InterPro"/>
</dbReference>
<organism evidence="13 14">
    <name type="scientific">Arabidopsis arenosa</name>
    <name type="common">Sand rock-cress</name>
    <name type="synonym">Cardaminopsis arenosa</name>
    <dbReference type="NCBI Taxonomy" id="38785"/>
    <lineage>
        <taxon>Eukaryota</taxon>
        <taxon>Viridiplantae</taxon>
        <taxon>Streptophyta</taxon>
        <taxon>Embryophyta</taxon>
        <taxon>Tracheophyta</taxon>
        <taxon>Spermatophyta</taxon>
        <taxon>Magnoliopsida</taxon>
        <taxon>eudicotyledons</taxon>
        <taxon>Gunneridae</taxon>
        <taxon>Pentapetalae</taxon>
        <taxon>rosids</taxon>
        <taxon>malvids</taxon>
        <taxon>Brassicales</taxon>
        <taxon>Brassicaceae</taxon>
        <taxon>Camelineae</taxon>
        <taxon>Arabidopsis</taxon>
    </lineage>
</organism>
<evidence type="ECO:0000256" key="6">
    <source>
        <dbReference type="ARBA" id="ARBA00022723"/>
    </source>
</evidence>
<dbReference type="InterPro" id="IPR009600">
    <property type="entry name" value="PIG-U"/>
</dbReference>
<evidence type="ECO:0000256" key="1">
    <source>
        <dbReference type="ARBA" id="ARBA00004477"/>
    </source>
</evidence>
<evidence type="ECO:0000256" key="8">
    <source>
        <dbReference type="ARBA" id="ARBA00022989"/>
    </source>
</evidence>
<feature type="transmembrane region" description="Helical" evidence="12">
    <location>
        <begin position="65"/>
        <end position="83"/>
    </location>
</feature>
<name>A0A8S1ZL38_ARAAE</name>
<evidence type="ECO:0000256" key="11">
    <source>
        <dbReference type="PIRSR" id="PIRSR602403-1"/>
    </source>
</evidence>
<keyword evidence="6 11" id="KW-0479">Metal-binding</keyword>
<feature type="binding site" description="axial binding residue" evidence="11">
    <location>
        <position position="774"/>
    </location>
    <ligand>
        <name>heme</name>
        <dbReference type="ChEBI" id="CHEBI:30413"/>
    </ligand>
    <ligandPart>
        <name>Fe</name>
        <dbReference type="ChEBI" id="CHEBI:18248"/>
    </ligandPart>
</feature>
<feature type="transmembrane region" description="Helical" evidence="12">
    <location>
        <begin position="265"/>
        <end position="285"/>
    </location>
</feature>
<keyword evidence="11" id="KW-0349">Heme</keyword>
<evidence type="ECO:0000313" key="13">
    <source>
        <dbReference type="EMBL" id="CAE5962340.1"/>
    </source>
</evidence>
<evidence type="ECO:0000256" key="10">
    <source>
        <dbReference type="ARBA" id="ARBA00023136"/>
    </source>
</evidence>
<dbReference type="CDD" id="cd11043">
    <property type="entry name" value="CYP90-like"/>
    <property type="match status" value="1"/>
</dbReference>
<evidence type="ECO:0000256" key="3">
    <source>
        <dbReference type="ARBA" id="ARBA00010026"/>
    </source>
</evidence>
<keyword evidence="10 12" id="KW-0472">Membrane</keyword>
<dbReference type="InterPro" id="IPR036396">
    <property type="entry name" value="Cyt_P450_sf"/>
</dbReference>
<dbReference type="SUPFAM" id="SSF48264">
    <property type="entry name" value="Cytochrome P450"/>
    <property type="match status" value="1"/>
</dbReference>
<dbReference type="PANTHER" id="PTHR13121">
    <property type="entry name" value="GPI TRANSAMIDASE COMPONENT PIG-U"/>
    <property type="match status" value="1"/>
</dbReference>
<dbReference type="GO" id="GO:0016255">
    <property type="term" value="P:attachment of GPI anchor to protein"/>
    <property type="evidence" value="ECO:0007669"/>
    <property type="project" value="InterPro"/>
</dbReference>
<dbReference type="PROSITE" id="PS00086">
    <property type="entry name" value="CYTOCHROME_P450"/>
    <property type="match status" value="1"/>
</dbReference>
<dbReference type="InterPro" id="IPR002403">
    <property type="entry name" value="Cyt_P450_E_grp-IV"/>
</dbReference>
<feature type="transmembrane region" description="Helical" evidence="12">
    <location>
        <begin position="324"/>
        <end position="346"/>
    </location>
</feature>
<dbReference type="Pfam" id="PF00067">
    <property type="entry name" value="p450"/>
    <property type="match status" value="1"/>
</dbReference>